<dbReference type="EMBL" id="JACHHQ010000003">
    <property type="protein sequence ID" value="MBB5199822.1"/>
    <property type="molecule type" value="Genomic_DNA"/>
</dbReference>
<protein>
    <submittedName>
        <fullName evidence="3">Putative membrane-bound spermidine synthase</fullName>
    </submittedName>
</protein>
<keyword evidence="2" id="KW-0472">Membrane</keyword>
<accession>A0A840RRP4</accession>
<feature type="transmembrane region" description="Helical" evidence="2">
    <location>
        <begin position="12"/>
        <end position="29"/>
    </location>
</feature>
<keyword evidence="1" id="KW-0620">Polyamine biosynthesis</keyword>
<reference evidence="3 4" key="1">
    <citation type="submission" date="2020-08" db="EMBL/GenBank/DDBJ databases">
        <title>Genomic Encyclopedia of Type Strains, Phase IV (KMG-IV): sequencing the most valuable type-strain genomes for metagenomic binning, comparative biology and taxonomic classification.</title>
        <authorList>
            <person name="Goeker M."/>
        </authorList>
    </citation>
    <scope>NUCLEOTIDE SEQUENCE [LARGE SCALE GENOMIC DNA]</scope>
    <source>
        <strain evidence="3 4">DSM 23240</strain>
    </source>
</reference>
<dbReference type="RefSeq" id="WP_168056194.1">
    <property type="nucleotide sequence ID" value="NZ_JAAOZT010000009.1"/>
</dbReference>
<comment type="caution">
    <text evidence="3">The sequence shown here is derived from an EMBL/GenBank/DDBJ whole genome shotgun (WGS) entry which is preliminary data.</text>
</comment>
<organism evidence="3 4">
    <name type="scientific">Glaciimonas immobilis</name>
    <dbReference type="NCBI Taxonomy" id="728004"/>
    <lineage>
        <taxon>Bacteria</taxon>
        <taxon>Pseudomonadati</taxon>
        <taxon>Pseudomonadota</taxon>
        <taxon>Betaproteobacteria</taxon>
        <taxon>Burkholderiales</taxon>
        <taxon>Oxalobacteraceae</taxon>
        <taxon>Glaciimonas</taxon>
    </lineage>
</organism>
<evidence type="ECO:0000313" key="3">
    <source>
        <dbReference type="EMBL" id="MBB5199822.1"/>
    </source>
</evidence>
<dbReference type="Gene3D" id="3.40.50.150">
    <property type="entry name" value="Vaccinia Virus protein VP39"/>
    <property type="match status" value="1"/>
</dbReference>
<sequence>MPWIGGLAASKIVAGCALFIAATVIASVASRATRWRLGAGLVVSAACVIFSPKQPDYDTLSKGASVYFKAQNWGTVIDHAESIDGGLTMVTRRENQNGVVTTLLTNGKFQGNDAKNGEVQAQIGFAALPLLHQNIRENALVIGYGTGATSRVLHDAGFAHIDIAELSRDVVAMANTYFSDINDGVSHLPRVQTHITDGRNLLLLTPRKYDLISIEITSIWFAGAASLYNQEFYQLARSRLQPTAYCSNGFRCITWRPPIC</sequence>
<name>A0A840RRP4_9BURK</name>
<keyword evidence="2" id="KW-1133">Transmembrane helix</keyword>
<dbReference type="Pfam" id="PF01564">
    <property type="entry name" value="Spermine_synth"/>
    <property type="match status" value="1"/>
</dbReference>
<evidence type="ECO:0000256" key="2">
    <source>
        <dbReference type="SAM" id="Phobius"/>
    </source>
</evidence>
<keyword evidence="4" id="KW-1185">Reference proteome</keyword>
<dbReference type="Proteomes" id="UP000571084">
    <property type="component" value="Unassembled WGS sequence"/>
</dbReference>
<evidence type="ECO:0000313" key="4">
    <source>
        <dbReference type="Proteomes" id="UP000571084"/>
    </source>
</evidence>
<keyword evidence="2" id="KW-0812">Transmembrane</keyword>
<evidence type="ECO:0000256" key="1">
    <source>
        <dbReference type="ARBA" id="ARBA00023115"/>
    </source>
</evidence>
<gene>
    <name evidence="3" type="ORF">HNR39_001654</name>
</gene>
<dbReference type="AlphaFoldDB" id="A0A840RRP4"/>
<dbReference type="SUPFAM" id="SSF53335">
    <property type="entry name" value="S-adenosyl-L-methionine-dependent methyltransferases"/>
    <property type="match status" value="1"/>
</dbReference>
<dbReference type="InterPro" id="IPR029063">
    <property type="entry name" value="SAM-dependent_MTases_sf"/>
</dbReference>
<proteinExistence type="predicted"/>
<dbReference type="PANTHER" id="PTHR43317:SF1">
    <property type="entry name" value="THERMOSPERMINE SYNTHASE ACAULIS5"/>
    <property type="match status" value="1"/>
</dbReference>
<dbReference type="PANTHER" id="PTHR43317">
    <property type="entry name" value="THERMOSPERMINE SYNTHASE ACAULIS5"/>
    <property type="match status" value="1"/>
</dbReference>
<dbReference type="GO" id="GO:0006596">
    <property type="term" value="P:polyamine biosynthetic process"/>
    <property type="evidence" value="ECO:0007669"/>
    <property type="project" value="UniProtKB-KW"/>
</dbReference>